<accession>A0AAU7L7Z0</accession>
<evidence type="ECO:0000313" key="1">
    <source>
        <dbReference type="EMBL" id="XBO97957.1"/>
    </source>
</evidence>
<dbReference type="EMBL" id="CP157584">
    <property type="protein sequence ID" value="XBO97957.1"/>
    <property type="molecule type" value="Genomic_DNA"/>
</dbReference>
<protein>
    <submittedName>
        <fullName evidence="1">Uncharacterized protein</fullName>
    </submittedName>
</protein>
<dbReference type="RefSeq" id="WP_348994979.1">
    <property type="nucleotide sequence ID" value="NZ_CP157584.1"/>
</dbReference>
<dbReference type="KEGG" id="achh:ABFG95_24280"/>
<proteinExistence type="predicted"/>
<dbReference type="AlphaFoldDB" id="A0AAU7L7Z0"/>
<sequence length="195" mass="20829">MTAVVWPDPASATTPATSQSTAMTPAAMRFPAGSRVEPLADRLWLYGLPLQAVVFDAPVDVPELIRTLSRQQPALRDLMVLPGVAILSGRLGDALWMAVLASPVAGRSVGSVSSLLVSTTRQDAPLPAWLPPAARLELDVVVADGGVRMSERIWQHPLPPARLASVIRKGIAAPRLGGRWQACRCWRLAVVAPPR</sequence>
<gene>
    <name evidence="1" type="ORF">ABFG95_24280</name>
</gene>
<reference evidence="1" key="1">
    <citation type="submission" date="2024-05" db="EMBL/GenBank/DDBJ databases">
        <title>Transcriptome analysis of the degradation process of organic nitrogen by two heterotrophic nitrifying and aerobic denitrifying bacteria, Achromobacter sp. HNDS-1 and Enterobacter sp. HNDS-6.</title>
        <authorList>
            <person name="Huang Y."/>
        </authorList>
    </citation>
    <scope>NUCLEOTIDE SEQUENCE</scope>
    <source>
        <strain evidence="1">HNDS-1</strain>
    </source>
</reference>
<organism evidence="1">
    <name type="scientific">Achromobacter sp. HNDS-1</name>
    <dbReference type="NCBI Taxonomy" id="3151598"/>
    <lineage>
        <taxon>Bacteria</taxon>
        <taxon>Pseudomonadati</taxon>
        <taxon>Pseudomonadota</taxon>
        <taxon>Betaproteobacteria</taxon>
        <taxon>Burkholderiales</taxon>
        <taxon>Alcaligenaceae</taxon>
        <taxon>Achromobacter</taxon>
    </lineage>
</organism>
<name>A0AAU7L7Z0_9BURK</name>